<proteinExistence type="inferred from homology"/>
<dbReference type="PANTHER" id="PTHR43443">
    <property type="entry name" value="3-HEXULOSE-6-PHOSPHATE ISOMERASE"/>
    <property type="match status" value="1"/>
</dbReference>
<gene>
    <name evidence="3" type="ORF">SAMN03080610_03687</name>
</gene>
<dbReference type="RefSeq" id="WP_092816623.1">
    <property type="nucleotide sequence ID" value="NZ_FMVW01000016.1"/>
</dbReference>
<protein>
    <submittedName>
        <fullName evidence="3">6-phospho-3-hexuloisomerase</fullName>
    </submittedName>
</protein>
<dbReference type="Proteomes" id="UP000199347">
    <property type="component" value="Unassembled WGS sequence"/>
</dbReference>
<dbReference type="EMBL" id="FMVW01000016">
    <property type="protein sequence ID" value="SCZ46559.1"/>
    <property type="molecule type" value="Genomic_DNA"/>
</dbReference>
<dbReference type="GO" id="GO:0016853">
    <property type="term" value="F:isomerase activity"/>
    <property type="evidence" value="ECO:0007669"/>
    <property type="project" value="UniProtKB-KW"/>
</dbReference>
<dbReference type="Gene3D" id="3.40.50.10490">
    <property type="entry name" value="Glucose-6-phosphate isomerase like protein, domain 1"/>
    <property type="match status" value="1"/>
</dbReference>
<dbReference type="PANTHER" id="PTHR43443:SF1">
    <property type="entry name" value="3-HEXULOSE-6-PHOSPHATE ISOMERASE"/>
    <property type="match status" value="1"/>
</dbReference>
<dbReference type="SUPFAM" id="SSF53697">
    <property type="entry name" value="SIS domain"/>
    <property type="match status" value="1"/>
</dbReference>
<feature type="domain" description="SIS" evidence="2">
    <location>
        <begin position="30"/>
        <end position="173"/>
    </location>
</feature>
<accession>A0A1G5PBT5</accession>
<dbReference type="InterPro" id="IPR046348">
    <property type="entry name" value="SIS_dom_sf"/>
</dbReference>
<dbReference type="STRING" id="1120955.SAMN03080610_03687"/>
<dbReference type="InterPro" id="IPR001347">
    <property type="entry name" value="SIS_dom"/>
</dbReference>
<comment type="similarity">
    <text evidence="1">Belongs to the SIS family. PHI subfamily.</text>
</comment>
<dbReference type="NCBIfam" id="TIGR03127">
    <property type="entry name" value="RuMP_HxlB"/>
    <property type="match status" value="1"/>
</dbReference>
<evidence type="ECO:0000256" key="1">
    <source>
        <dbReference type="ARBA" id="ARBA00009235"/>
    </source>
</evidence>
<dbReference type="Pfam" id="PF01380">
    <property type="entry name" value="SIS"/>
    <property type="match status" value="1"/>
</dbReference>
<evidence type="ECO:0000313" key="3">
    <source>
        <dbReference type="EMBL" id="SCZ46559.1"/>
    </source>
</evidence>
<name>A0A1G5PBT5_AFIMA</name>
<organism evidence="3 4">
    <name type="scientific">Afifella marina DSM 2698</name>
    <dbReference type="NCBI Taxonomy" id="1120955"/>
    <lineage>
        <taxon>Bacteria</taxon>
        <taxon>Pseudomonadati</taxon>
        <taxon>Pseudomonadota</taxon>
        <taxon>Alphaproteobacteria</taxon>
        <taxon>Hyphomicrobiales</taxon>
        <taxon>Afifellaceae</taxon>
        <taxon>Afifella</taxon>
    </lineage>
</organism>
<dbReference type="CDD" id="cd05005">
    <property type="entry name" value="SIS_PHI"/>
    <property type="match status" value="1"/>
</dbReference>
<dbReference type="AlphaFoldDB" id="A0A1G5PBT5"/>
<keyword evidence="3" id="KW-0413">Isomerase</keyword>
<reference evidence="3 4" key="1">
    <citation type="submission" date="2016-10" db="EMBL/GenBank/DDBJ databases">
        <authorList>
            <person name="de Groot N.N."/>
        </authorList>
    </citation>
    <scope>NUCLEOTIDE SEQUENCE [LARGE SCALE GENOMIC DNA]</scope>
    <source>
        <strain evidence="3 4">DSM 2698</strain>
    </source>
</reference>
<dbReference type="PROSITE" id="PS51464">
    <property type="entry name" value="SIS"/>
    <property type="match status" value="1"/>
</dbReference>
<sequence>METITSGFERAVDELGQVAKRLDEAEISAFMDAIIKAKRVFLIGVGREGLSTRAFTMRLMHLGKEAHWIWDDTTPSIGPGDLLIATSGSGSIGHIDYVHDQAVAAGAATIVVTGDPSGTTAQKAKQRLFLPAAVFKGKADVVPSTQPMGNLFEQALLILFDQIVIALAERMQVDRETMVGRHRNVE</sequence>
<dbReference type="OrthoDB" id="9797832at2"/>
<dbReference type="InterPro" id="IPR017552">
    <property type="entry name" value="PHI/rmpB"/>
</dbReference>
<dbReference type="GO" id="GO:0097367">
    <property type="term" value="F:carbohydrate derivative binding"/>
    <property type="evidence" value="ECO:0007669"/>
    <property type="project" value="InterPro"/>
</dbReference>
<dbReference type="GO" id="GO:1901135">
    <property type="term" value="P:carbohydrate derivative metabolic process"/>
    <property type="evidence" value="ECO:0007669"/>
    <property type="project" value="InterPro"/>
</dbReference>
<keyword evidence="4" id="KW-1185">Reference proteome</keyword>
<evidence type="ECO:0000313" key="4">
    <source>
        <dbReference type="Proteomes" id="UP000199347"/>
    </source>
</evidence>
<evidence type="ECO:0000259" key="2">
    <source>
        <dbReference type="PROSITE" id="PS51464"/>
    </source>
</evidence>